<evidence type="ECO:0000313" key="3">
    <source>
        <dbReference type="Proteomes" id="UP001140076"/>
    </source>
</evidence>
<keyword evidence="1" id="KW-1133">Transmembrane helix</keyword>
<keyword evidence="1" id="KW-0812">Transmembrane</keyword>
<gene>
    <name evidence="2" type="ORF">LG943_02100</name>
</gene>
<name>A0A9X3SKU6_9ACTN</name>
<organism evidence="2 3">
    <name type="scientific">Streptomonospora mangrovi</name>
    <dbReference type="NCBI Taxonomy" id="2883123"/>
    <lineage>
        <taxon>Bacteria</taxon>
        <taxon>Bacillati</taxon>
        <taxon>Actinomycetota</taxon>
        <taxon>Actinomycetes</taxon>
        <taxon>Streptosporangiales</taxon>
        <taxon>Nocardiopsidaceae</taxon>
        <taxon>Streptomonospora</taxon>
    </lineage>
</organism>
<feature type="transmembrane region" description="Helical" evidence="1">
    <location>
        <begin position="162"/>
        <end position="181"/>
    </location>
</feature>
<keyword evidence="1" id="KW-0472">Membrane</keyword>
<feature type="transmembrane region" description="Helical" evidence="1">
    <location>
        <begin position="218"/>
        <end position="237"/>
    </location>
</feature>
<feature type="transmembrane region" description="Helical" evidence="1">
    <location>
        <begin position="134"/>
        <end position="156"/>
    </location>
</feature>
<proteinExistence type="predicted"/>
<keyword evidence="3" id="KW-1185">Reference proteome</keyword>
<protein>
    <submittedName>
        <fullName evidence="2">ABC transporter permease</fullName>
    </submittedName>
</protein>
<sequence length="246" mass="26994">MSALTAPPAARRSARLRSAVWLELRLQKRYGFLYAAAFSVALWLAILLPLPVDYREVAAPLVLFGDLVIVPFFFIAASLFFEKGERTLLALNVSPLRFADYLVSKVATLALLSTVLAVAIVLAAHGLAFSPLPLLVGVATTSVFMLMLSFTTALPFSSVTDWVVPSTFWLTLVNTPLLHYAGLWEHPVLYLVPTQGSLILLGAAFGRTDPAPWEYAYAIGYQLLWVLLLALLARRLFLRFVVAEGA</sequence>
<dbReference type="RefSeq" id="WP_270070412.1">
    <property type="nucleotide sequence ID" value="NZ_JAJAQC010000003.1"/>
</dbReference>
<feature type="transmembrane region" description="Helical" evidence="1">
    <location>
        <begin position="101"/>
        <end position="122"/>
    </location>
</feature>
<dbReference type="InterPro" id="IPR056926">
    <property type="entry name" value="FLQE3_permease"/>
</dbReference>
<feature type="transmembrane region" description="Helical" evidence="1">
    <location>
        <begin position="57"/>
        <end position="81"/>
    </location>
</feature>
<dbReference type="Pfam" id="PF24686">
    <property type="entry name" value="FLQE3_permease"/>
    <property type="match status" value="1"/>
</dbReference>
<reference evidence="2" key="1">
    <citation type="submission" date="2021-10" db="EMBL/GenBank/DDBJ databases">
        <title>Streptomonospora sp. nov., isolated from mangrove soil.</title>
        <authorList>
            <person name="Chen X."/>
            <person name="Ge X."/>
            <person name="Liu W."/>
        </authorList>
    </citation>
    <scope>NUCLEOTIDE SEQUENCE</scope>
    <source>
        <strain evidence="2">S1-112</strain>
    </source>
</reference>
<evidence type="ECO:0000313" key="2">
    <source>
        <dbReference type="EMBL" id="MDA0563126.1"/>
    </source>
</evidence>
<comment type="caution">
    <text evidence="2">The sequence shown here is derived from an EMBL/GenBank/DDBJ whole genome shotgun (WGS) entry which is preliminary data.</text>
</comment>
<evidence type="ECO:0000256" key="1">
    <source>
        <dbReference type="SAM" id="Phobius"/>
    </source>
</evidence>
<dbReference type="Proteomes" id="UP001140076">
    <property type="component" value="Unassembled WGS sequence"/>
</dbReference>
<accession>A0A9X3SKU6</accession>
<dbReference type="AlphaFoldDB" id="A0A9X3SKU6"/>
<dbReference type="EMBL" id="JAJAQC010000003">
    <property type="protein sequence ID" value="MDA0563126.1"/>
    <property type="molecule type" value="Genomic_DNA"/>
</dbReference>
<feature type="transmembrane region" description="Helical" evidence="1">
    <location>
        <begin position="31"/>
        <end position="50"/>
    </location>
</feature>